<gene>
    <name evidence="4" type="ORF">JJQ90_15255</name>
</gene>
<keyword evidence="1 4" id="KW-0378">Hydrolase</keyword>
<evidence type="ECO:0000256" key="1">
    <source>
        <dbReference type="ARBA" id="ARBA00022801"/>
    </source>
</evidence>
<organism evidence="4 5">
    <name type="scientific">Falsiroseomonas oleicola</name>
    <dbReference type="NCBI Taxonomy" id="2801474"/>
    <lineage>
        <taxon>Bacteria</taxon>
        <taxon>Pseudomonadati</taxon>
        <taxon>Pseudomonadota</taxon>
        <taxon>Alphaproteobacteria</taxon>
        <taxon>Acetobacterales</taxon>
        <taxon>Roseomonadaceae</taxon>
        <taxon>Falsiroseomonas</taxon>
    </lineage>
</organism>
<evidence type="ECO:0000256" key="2">
    <source>
        <dbReference type="ARBA" id="ARBA00023295"/>
    </source>
</evidence>
<evidence type="ECO:0000313" key="5">
    <source>
        <dbReference type="Proteomes" id="UP000689967"/>
    </source>
</evidence>
<dbReference type="EMBL" id="JAERQM010000004">
    <property type="protein sequence ID" value="MBU8545076.1"/>
    <property type="molecule type" value="Genomic_DNA"/>
</dbReference>
<dbReference type="InterPro" id="IPR001910">
    <property type="entry name" value="Inosine/uridine_hydrolase_dom"/>
</dbReference>
<evidence type="ECO:0000259" key="3">
    <source>
        <dbReference type="Pfam" id="PF01156"/>
    </source>
</evidence>
<proteinExistence type="predicted"/>
<sequence length="309" mass="31911">MSARLTIIDCDPGTDDAIALWLALAAPELDVRLVTVAGGNVGLASTTTNARAIVGLTGRDIPVVAGAERSLMAPFRFETAVHGQDGLGGVTLPVGPPLAPGIAADAIRDLLRAAAPASVTVIGLGPVTNLALAFATEPALAGRVAEIVLMSGAWSEGNITPAAEFNAWNDPEALAILLGLGCQLTMATLDLTAQAFVTPEVVAALEARPGGACWRAATAILRALPPSRRMGFRGFPLHDPCAVAWLLAPGLFGAKEAQAEVDCGTGPGRGRTVIDRWQRLGRPPNLRLLETLDAAGFFDLLAERIATLP</sequence>
<dbReference type="InterPro" id="IPR023186">
    <property type="entry name" value="IUNH"/>
</dbReference>
<keyword evidence="2" id="KW-0326">Glycosidase</keyword>
<dbReference type="Pfam" id="PF01156">
    <property type="entry name" value="IU_nuc_hydro"/>
    <property type="match status" value="1"/>
</dbReference>
<comment type="caution">
    <text evidence="4">The sequence shown here is derived from an EMBL/GenBank/DDBJ whole genome shotgun (WGS) entry which is preliminary data.</text>
</comment>
<dbReference type="GO" id="GO:0016787">
    <property type="term" value="F:hydrolase activity"/>
    <property type="evidence" value="ECO:0007669"/>
    <property type="project" value="UniProtKB-KW"/>
</dbReference>
<dbReference type="PANTHER" id="PTHR12304">
    <property type="entry name" value="INOSINE-URIDINE PREFERRING NUCLEOSIDE HYDROLASE"/>
    <property type="match status" value="1"/>
</dbReference>
<accession>A0ABS6H9L2</accession>
<evidence type="ECO:0000313" key="4">
    <source>
        <dbReference type="EMBL" id="MBU8545076.1"/>
    </source>
</evidence>
<dbReference type="PANTHER" id="PTHR12304:SF4">
    <property type="entry name" value="URIDINE NUCLEOSIDASE"/>
    <property type="match status" value="1"/>
</dbReference>
<dbReference type="PROSITE" id="PS01247">
    <property type="entry name" value="IUNH"/>
    <property type="match status" value="1"/>
</dbReference>
<protein>
    <submittedName>
        <fullName evidence="4">Nucleoside hydrolase</fullName>
    </submittedName>
</protein>
<dbReference type="Proteomes" id="UP000689967">
    <property type="component" value="Unassembled WGS sequence"/>
</dbReference>
<name>A0ABS6H9L2_9PROT</name>
<feature type="domain" description="Inosine/uridine-preferring nucleoside hydrolase" evidence="3">
    <location>
        <begin position="7"/>
        <end position="299"/>
    </location>
</feature>
<reference evidence="4 5" key="1">
    <citation type="submission" date="2021-01" db="EMBL/GenBank/DDBJ databases">
        <title>Roseomonas sp. nov, a bacterium isolated from an oil production mixture in Yumen Oilfield.</title>
        <authorList>
            <person name="Wu D."/>
        </authorList>
    </citation>
    <scope>NUCLEOTIDE SEQUENCE [LARGE SCALE GENOMIC DNA]</scope>
    <source>
        <strain evidence="4 5">ROY-5-3</strain>
    </source>
</reference>
<dbReference type="InterPro" id="IPR015910">
    <property type="entry name" value="I/U_nuclsd_hydro_CS"/>
</dbReference>
<keyword evidence="5" id="KW-1185">Reference proteome</keyword>
<dbReference type="RefSeq" id="WP_216876841.1">
    <property type="nucleotide sequence ID" value="NZ_JAERQM010000004.1"/>
</dbReference>